<dbReference type="AlphaFoldDB" id="A0AAN9MR85"/>
<dbReference type="EMBL" id="JAYMYQ010000001">
    <property type="protein sequence ID" value="KAK7359530.1"/>
    <property type="molecule type" value="Genomic_DNA"/>
</dbReference>
<comment type="caution">
    <text evidence="1">The sequence shown here is derived from an EMBL/GenBank/DDBJ whole genome shotgun (WGS) entry which is preliminary data.</text>
</comment>
<evidence type="ECO:0000313" key="1">
    <source>
        <dbReference type="EMBL" id="KAK7359530.1"/>
    </source>
</evidence>
<protein>
    <submittedName>
        <fullName evidence="1">Uncharacterized protein</fullName>
    </submittedName>
</protein>
<sequence length="79" mass="9194">MPTNSGSHLTNDSNHFLKRAFFFMDWEAVFCSGLLYVHDSLRNGDECQKNKTKLQLIFKQTFNNCQTQNPKHRVSTTIL</sequence>
<organism evidence="1 2">
    <name type="scientific">Canavalia gladiata</name>
    <name type="common">Sword bean</name>
    <name type="synonym">Dolichos gladiatus</name>
    <dbReference type="NCBI Taxonomy" id="3824"/>
    <lineage>
        <taxon>Eukaryota</taxon>
        <taxon>Viridiplantae</taxon>
        <taxon>Streptophyta</taxon>
        <taxon>Embryophyta</taxon>
        <taxon>Tracheophyta</taxon>
        <taxon>Spermatophyta</taxon>
        <taxon>Magnoliopsida</taxon>
        <taxon>eudicotyledons</taxon>
        <taxon>Gunneridae</taxon>
        <taxon>Pentapetalae</taxon>
        <taxon>rosids</taxon>
        <taxon>fabids</taxon>
        <taxon>Fabales</taxon>
        <taxon>Fabaceae</taxon>
        <taxon>Papilionoideae</taxon>
        <taxon>50 kb inversion clade</taxon>
        <taxon>NPAAA clade</taxon>
        <taxon>indigoferoid/millettioid clade</taxon>
        <taxon>Phaseoleae</taxon>
        <taxon>Canavalia</taxon>
    </lineage>
</organism>
<dbReference type="Proteomes" id="UP001367508">
    <property type="component" value="Unassembled WGS sequence"/>
</dbReference>
<accession>A0AAN9MR85</accession>
<proteinExistence type="predicted"/>
<keyword evidence="2" id="KW-1185">Reference proteome</keyword>
<name>A0AAN9MR85_CANGL</name>
<evidence type="ECO:0000313" key="2">
    <source>
        <dbReference type="Proteomes" id="UP001367508"/>
    </source>
</evidence>
<reference evidence="1 2" key="1">
    <citation type="submission" date="2024-01" db="EMBL/GenBank/DDBJ databases">
        <title>The genomes of 5 underutilized Papilionoideae crops provide insights into root nodulation and disease resistanc.</title>
        <authorList>
            <person name="Jiang F."/>
        </authorList>
    </citation>
    <scope>NUCLEOTIDE SEQUENCE [LARGE SCALE GENOMIC DNA]</scope>
    <source>
        <strain evidence="1">LVBAO_FW01</strain>
        <tissue evidence="1">Leaves</tissue>
    </source>
</reference>
<gene>
    <name evidence="1" type="ORF">VNO77_01491</name>
</gene>